<feature type="region of interest" description="Disordered" evidence="1">
    <location>
        <begin position="29"/>
        <end position="53"/>
    </location>
</feature>
<dbReference type="EMBL" id="SRLO01000017">
    <property type="protein sequence ID" value="TNN86064.1"/>
    <property type="molecule type" value="Genomic_DNA"/>
</dbReference>
<organism evidence="2 3">
    <name type="scientific">Liparis tanakae</name>
    <name type="common">Tanaka's snailfish</name>
    <dbReference type="NCBI Taxonomy" id="230148"/>
    <lineage>
        <taxon>Eukaryota</taxon>
        <taxon>Metazoa</taxon>
        <taxon>Chordata</taxon>
        <taxon>Craniata</taxon>
        <taxon>Vertebrata</taxon>
        <taxon>Euteleostomi</taxon>
        <taxon>Actinopterygii</taxon>
        <taxon>Neopterygii</taxon>
        <taxon>Teleostei</taxon>
        <taxon>Neoteleostei</taxon>
        <taxon>Acanthomorphata</taxon>
        <taxon>Eupercaria</taxon>
        <taxon>Perciformes</taxon>
        <taxon>Cottioidei</taxon>
        <taxon>Cottales</taxon>
        <taxon>Liparidae</taxon>
        <taxon>Liparis</taxon>
    </lineage>
</organism>
<sequence length="190" mass="21889">MTLQHGGEPEPHSRVMSWAMAGRVNCDTWTRRRESSAKRRMKKKRGSDDSFETSAYIRSSSPFASGLPMRRPAGFDAGPVLQHSVVISQFRRGAKYNHLLSWTTQQQVLTNQLNNMFFSSSAIMTLQHGGEPEPHSRVMSWAMAADQRRRDSRGVQRRWRSAHKKEKRERRDVARCREKSLGSHRLIVVI</sequence>
<reference evidence="2 3" key="1">
    <citation type="submission" date="2019-03" db="EMBL/GenBank/DDBJ databases">
        <title>First draft genome of Liparis tanakae, snailfish: a comprehensive survey of snailfish specific genes.</title>
        <authorList>
            <person name="Kim W."/>
            <person name="Song I."/>
            <person name="Jeong J.-H."/>
            <person name="Kim D."/>
            <person name="Kim S."/>
            <person name="Ryu S."/>
            <person name="Song J.Y."/>
            <person name="Lee S.K."/>
        </authorList>
    </citation>
    <scope>NUCLEOTIDE SEQUENCE [LARGE SCALE GENOMIC DNA]</scope>
    <source>
        <tissue evidence="2">Muscle</tissue>
    </source>
</reference>
<dbReference type="AlphaFoldDB" id="A0A4Z2J875"/>
<gene>
    <name evidence="2" type="ORF">EYF80_003481</name>
</gene>
<feature type="region of interest" description="Disordered" evidence="1">
    <location>
        <begin position="150"/>
        <end position="175"/>
    </location>
</feature>
<protein>
    <submittedName>
        <fullName evidence="2">Uncharacterized protein</fullName>
    </submittedName>
</protein>
<evidence type="ECO:0000313" key="2">
    <source>
        <dbReference type="EMBL" id="TNN86064.1"/>
    </source>
</evidence>
<dbReference type="OrthoDB" id="10626012at2759"/>
<evidence type="ECO:0000256" key="1">
    <source>
        <dbReference type="SAM" id="MobiDB-lite"/>
    </source>
</evidence>
<feature type="compositionally biased region" description="Basic residues" evidence="1">
    <location>
        <begin position="155"/>
        <end position="168"/>
    </location>
</feature>
<accession>A0A4Z2J875</accession>
<keyword evidence="3" id="KW-1185">Reference proteome</keyword>
<dbReference type="Proteomes" id="UP000314294">
    <property type="component" value="Unassembled WGS sequence"/>
</dbReference>
<evidence type="ECO:0000313" key="3">
    <source>
        <dbReference type="Proteomes" id="UP000314294"/>
    </source>
</evidence>
<proteinExistence type="predicted"/>
<comment type="caution">
    <text evidence="2">The sequence shown here is derived from an EMBL/GenBank/DDBJ whole genome shotgun (WGS) entry which is preliminary data.</text>
</comment>
<name>A0A4Z2J875_9TELE</name>